<dbReference type="PANTHER" id="PTHR22946:SF9">
    <property type="entry name" value="POLYKETIDE TRANSFERASE AF380"/>
    <property type="match status" value="1"/>
</dbReference>
<protein>
    <submittedName>
        <fullName evidence="2">Alpha/beta hydrolase family protein</fullName>
    </submittedName>
</protein>
<evidence type="ECO:0000313" key="2">
    <source>
        <dbReference type="EMBL" id="MCR8634645.1"/>
    </source>
</evidence>
<dbReference type="SUPFAM" id="SSF53474">
    <property type="entry name" value="alpha/beta-Hydrolases"/>
    <property type="match status" value="1"/>
</dbReference>
<dbReference type="EMBL" id="JANQBD010000021">
    <property type="protein sequence ID" value="MCR8634645.1"/>
    <property type="molecule type" value="Genomic_DNA"/>
</dbReference>
<dbReference type="RefSeq" id="WP_258216201.1">
    <property type="nucleotide sequence ID" value="NZ_JANQBD010000021.1"/>
</dbReference>
<evidence type="ECO:0000256" key="1">
    <source>
        <dbReference type="ARBA" id="ARBA00022801"/>
    </source>
</evidence>
<dbReference type="InterPro" id="IPR050261">
    <property type="entry name" value="FrsA_esterase"/>
</dbReference>
<gene>
    <name evidence="2" type="ORF">NV381_25945</name>
</gene>
<dbReference type="Proteomes" id="UP001300012">
    <property type="component" value="Unassembled WGS sequence"/>
</dbReference>
<dbReference type="InterPro" id="IPR025890">
    <property type="entry name" value="Abhydrolase_bac"/>
</dbReference>
<proteinExistence type="predicted"/>
<organism evidence="2 3">
    <name type="scientific">Paenibacillus radicis</name>
    <name type="common">ex Xue et al. 2023</name>
    <dbReference type="NCBI Taxonomy" id="2972489"/>
    <lineage>
        <taxon>Bacteria</taxon>
        <taxon>Bacillati</taxon>
        <taxon>Bacillota</taxon>
        <taxon>Bacilli</taxon>
        <taxon>Bacillales</taxon>
        <taxon>Paenibacillaceae</taxon>
        <taxon>Paenibacillus</taxon>
    </lineage>
</organism>
<dbReference type="GO" id="GO:0016787">
    <property type="term" value="F:hydrolase activity"/>
    <property type="evidence" value="ECO:0007669"/>
    <property type="project" value="UniProtKB-KW"/>
</dbReference>
<name>A0ABT1YN89_9BACL</name>
<dbReference type="PANTHER" id="PTHR22946">
    <property type="entry name" value="DIENELACTONE HYDROLASE DOMAIN-CONTAINING PROTEIN-RELATED"/>
    <property type="match status" value="1"/>
</dbReference>
<dbReference type="Gene3D" id="3.40.50.1820">
    <property type="entry name" value="alpha/beta hydrolase"/>
    <property type="match status" value="1"/>
</dbReference>
<dbReference type="InterPro" id="IPR029058">
    <property type="entry name" value="AB_hydrolase_fold"/>
</dbReference>
<keyword evidence="3" id="KW-1185">Reference proteome</keyword>
<keyword evidence="1 2" id="KW-0378">Hydrolase</keyword>
<dbReference type="Pfam" id="PF12715">
    <property type="entry name" value="Abhydrolase_7"/>
    <property type="match status" value="1"/>
</dbReference>
<accession>A0ABT1YN89</accession>
<sequence>MWNPDDFLAQLYKETPAYAFQAGTYDEWAEWRNRLKEVLIQSLVLPPKSDTKLDPVLLERVDCGEYIREHIQLTTAPHLIMPFYLLIPKNGSQPYPAIVACPGHGYGYKELTGLLPDGSVRPGEAGIYKDFPIELAKRGFMVIVPELLGLGDRRLEQDRAKEPKENSCFRLSTNLLMAGKTLAGYRVHEMMRCVDYLQSRSDTASDRIGCYGFSGGGLVMALTAAIDERIRAAVISGYTNTYRDSILAKPHCSDNYIPGLFNAAEMPDIFGLIAPRPLLIESGQEDKGFPIHGTLKAIDQLKAIYHAANADDKLDKDIHPGQHEVSGRVAFDWLKAHLSV</sequence>
<comment type="caution">
    <text evidence="2">The sequence shown here is derived from an EMBL/GenBank/DDBJ whole genome shotgun (WGS) entry which is preliminary data.</text>
</comment>
<evidence type="ECO:0000313" key="3">
    <source>
        <dbReference type="Proteomes" id="UP001300012"/>
    </source>
</evidence>
<reference evidence="2 3" key="1">
    <citation type="submission" date="2022-08" db="EMBL/GenBank/DDBJ databases">
        <title>Paenibacillus endoradicis sp. nov., Paenibacillus radicibacter sp. nov and Paenibacillus pararadicis sp. nov., three cold-adapted plant growth-promoting bacteria isolated from root of Larix gmelinii in Great Khingan.</title>
        <authorList>
            <person name="Xue H."/>
        </authorList>
    </citation>
    <scope>NUCLEOTIDE SEQUENCE [LARGE SCALE GENOMIC DNA]</scope>
    <source>
        <strain evidence="2 3">N5-1-1-5</strain>
    </source>
</reference>